<dbReference type="GO" id="GO:0003714">
    <property type="term" value="F:transcription corepressor activity"/>
    <property type="evidence" value="ECO:0007669"/>
    <property type="project" value="TreeGrafter"/>
</dbReference>
<dbReference type="OrthoDB" id="21413at2759"/>
<dbReference type="GO" id="GO:0003682">
    <property type="term" value="F:chromatin binding"/>
    <property type="evidence" value="ECO:0007669"/>
    <property type="project" value="TreeGrafter"/>
</dbReference>
<sequence length="552" mass="61443">MTTTTKDPMENIENRRAELEENITKLRDALGHWQNWELEYSILQQEIESAHSPSAPQILEIGRGLGSKLVNEKELQDLLGKDTTRNANQVVAMISRRIDYVQQNISTVQKQLDAAEKKLAATSILLESDMENEEGLPMMDIVEELDEDGNVISSELMQPGKAAPAIVEALRKTGLKTTERSDQPQATQRNKLVNQSPLEAHGYNDALSDFTFVKGTNVVEVDQNDNMIATYPIIPQGDTQEEAALRREMLQYGLSEVGSVVAEIDLETPTIEYSDEDGDDFENYDSEEDEEEDEDEYGRSIRREVSDDYRQQMLELEKKLNAKMMENVGPRPDNFPLAEYSNDIRTLIVQKGDNVTEPGVVNGVSSETTTKKKGVRFADNVDVSQAPTASSLQEEPTFNSKKTPKPTMSDTIVERTGPSPQPPSSPPEPPKVSRFKSSRAATAQPNVQILPSPPVPQPQPIPQGPKGRTLADTVTEHGSQSSNPQPPDEFDPVMINREIQVEYHKMRNKMIQQQGGFSPSAEEVESPILEEDIGKTKKVSRFKAAKLKAGEI</sequence>
<dbReference type="Pfam" id="PF13758">
    <property type="entry name" value="Prefoldin_3"/>
    <property type="match status" value="1"/>
</dbReference>
<feature type="region of interest" description="Disordered" evidence="1">
    <location>
        <begin position="177"/>
        <end position="197"/>
    </location>
</feature>
<dbReference type="Pfam" id="PF12927">
    <property type="entry name" value="DUF3835"/>
    <property type="match status" value="1"/>
</dbReference>
<dbReference type="SUPFAM" id="SSF46579">
    <property type="entry name" value="Prefoldin"/>
    <property type="match status" value="1"/>
</dbReference>
<proteinExistence type="predicted"/>
<feature type="compositionally biased region" description="Polar residues" evidence="1">
    <location>
        <begin position="183"/>
        <end position="197"/>
    </location>
</feature>
<feature type="region of interest" description="Disordered" evidence="1">
    <location>
        <begin position="272"/>
        <end position="298"/>
    </location>
</feature>
<protein>
    <submittedName>
        <fullName evidence="3">Prefoldin subunit-domain-containing protein</fullName>
    </submittedName>
</protein>
<feature type="compositionally biased region" description="Pro residues" evidence="1">
    <location>
        <begin position="451"/>
        <end position="463"/>
    </location>
</feature>
<dbReference type="AlphaFoldDB" id="A0A9P9DI34"/>
<dbReference type="GO" id="GO:0000122">
    <property type="term" value="P:negative regulation of transcription by RNA polymerase II"/>
    <property type="evidence" value="ECO:0007669"/>
    <property type="project" value="TreeGrafter"/>
</dbReference>
<evidence type="ECO:0000256" key="1">
    <source>
        <dbReference type="SAM" id="MobiDB-lite"/>
    </source>
</evidence>
<dbReference type="InterPro" id="IPR024325">
    <property type="entry name" value="DUF3835"/>
</dbReference>
<gene>
    <name evidence="3" type="ORF">B0J11DRAFT_491465</name>
</gene>
<accession>A0A9P9DI34</accession>
<organism evidence="3 4">
    <name type="scientific">Dendryphion nanum</name>
    <dbReference type="NCBI Taxonomy" id="256645"/>
    <lineage>
        <taxon>Eukaryota</taxon>
        <taxon>Fungi</taxon>
        <taxon>Dikarya</taxon>
        <taxon>Ascomycota</taxon>
        <taxon>Pezizomycotina</taxon>
        <taxon>Dothideomycetes</taxon>
        <taxon>Pleosporomycetidae</taxon>
        <taxon>Pleosporales</taxon>
        <taxon>Torulaceae</taxon>
        <taxon>Dendryphion</taxon>
    </lineage>
</organism>
<feature type="compositionally biased region" description="Polar residues" evidence="1">
    <location>
        <begin position="439"/>
        <end position="449"/>
    </location>
</feature>
<feature type="compositionally biased region" description="Acidic residues" evidence="1">
    <location>
        <begin position="273"/>
        <end position="296"/>
    </location>
</feature>
<dbReference type="PANTHER" id="PTHR15111:SF0">
    <property type="entry name" value="UNCONVENTIONAL PREFOLDIN RPB5 INTERACTOR 1"/>
    <property type="match status" value="1"/>
</dbReference>
<reference evidence="3" key="1">
    <citation type="journal article" date="2021" name="Nat. Commun.">
        <title>Genetic determinants of endophytism in the Arabidopsis root mycobiome.</title>
        <authorList>
            <person name="Mesny F."/>
            <person name="Miyauchi S."/>
            <person name="Thiergart T."/>
            <person name="Pickel B."/>
            <person name="Atanasova L."/>
            <person name="Karlsson M."/>
            <person name="Huettel B."/>
            <person name="Barry K.W."/>
            <person name="Haridas S."/>
            <person name="Chen C."/>
            <person name="Bauer D."/>
            <person name="Andreopoulos W."/>
            <person name="Pangilinan J."/>
            <person name="LaButti K."/>
            <person name="Riley R."/>
            <person name="Lipzen A."/>
            <person name="Clum A."/>
            <person name="Drula E."/>
            <person name="Henrissat B."/>
            <person name="Kohler A."/>
            <person name="Grigoriev I.V."/>
            <person name="Martin F.M."/>
            <person name="Hacquard S."/>
        </authorList>
    </citation>
    <scope>NUCLEOTIDE SEQUENCE</scope>
    <source>
        <strain evidence="3">MPI-CAGE-CH-0243</strain>
    </source>
</reference>
<feature type="domain" description="DUF3835" evidence="2">
    <location>
        <begin position="470"/>
        <end position="547"/>
    </location>
</feature>
<feature type="compositionally biased region" description="Pro residues" evidence="1">
    <location>
        <begin position="419"/>
        <end position="430"/>
    </location>
</feature>
<evidence type="ECO:0000313" key="4">
    <source>
        <dbReference type="Proteomes" id="UP000700596"/>
    </source>
</evidence>
<feature type="region of interest" description="Disordered" evidence="1">
    <location>
        <begin position="355"/>
        <end position="492"/>
    </location>
</feature>
<dbReference type="InterPro" id="IPR052255">
    <property type="entry name" value="RNA_pol_II_subunit5-mediator"/>
</dbReference>
<dbReference type="InterPro" id="IPR039553">
    <property type="entry name" value="Prefoldin-like"/>
</dbReference>
<evidence type="ECO:0000313" key="3">
    <source>
        <dbReference type="EMBL" id="KAH7119616.1"/>
    </source>
</evidence>
<dbReference type="EMBL" id="JAGMWT010000011">
    <property type="protein sequence ID" value="KAH7119616.1"/>
    <property type="molecule type" value="Genomic_DNA"/>
</dbReference>
<comment type="caution">
    <text evidence="3">The sequence shown here is derived from an EMBL/GenBank/DDBJ whole genome shotgun (WGS) entry which is preliminary data.</text>
</comment>
<feature type="compositionally biased region" description="Polar residues" evidence="1">
    <location>
        <begin position="382"/>
        <end position="410"/>
    </location>
</feature>
<evidence type="ECO:0000259" key="2">
    <source>
        <dbReference type="Pfam" id="PF12927"/>
    </source>
</evidence>
<keyword evidence="4" id="KW-1185">Reference proteome</keyword>
<dbReference type="PANTHER" id="PTHR15111">
    <property type="entry name" value="RNA POLYMERASE II SUBUNIT 5-MEDIATING PROTEIN NNX3"/>
    <property type="match status" value="1"/>
</dbReference>
<dbReference type="Proteomes" id="UP000700596">
    <property type="component" value="Unassembled WGS sequence"/>
</dbReference>
<name>A0A9P9DI34_9PLEO</name>
<dbReference type="GO" id="GO:0019212">
    <property type="term" value="F:phosphatase inhibitor activity"/>
    <property type="evidence" value="ECO:0007669"/>
    <property type="project" value="TreeGrafter"/>
</dbReference>